<reference evidence="2" key="1">
    <citation type="submission" date="2014-05" db="EMBL/GenBank/DDBJ databases">
        <title>The transcriptome of the halophilic microalga Tetraselmis sp. GSL018 isolated from the Great Salt Lake, Utah.</title>
        <authorList>
            <person name="Jinkerson R.E."/>
            <person name="D'Adamo S."/>
            <person name="Posewitz M.C."/>
        </authorList>
    </citation>
    <scope>NUCLEOTIDE SEQUENCE</scope>
    <source>
        <strain evidence="2">GSL018</strain>
    </source>
</reference>
<evidence type="ECO:0000313" key="2">
    <source>
        <dbReference type="EMBL" id="JAC80520.1"/>
    </source>
</evidence>
<feature type="region of interest" description="Disordered" evidence="1">
    <location>
        <begin position="177"/>
        <end position="199"/>
    </location>
</feature>
<feature type="compositionally biased region" description="Gly residues" evidence="1">
    <location>
        <begin position="184"/>
        <end position="199"/>
    </location>
</feature>
<feature type="compositionally biased region" description="Basic and acidic residues" evidence="1">
    <location>
        <begin position="91"/>
        <end position="135"/>
    </location>
</feature>
<evidence type="ECO:0000256" key="1">
    <source>
        <dbReference type="SAM" id="MobiDB-lite"/>
    </source>
</evidence>
<organism evidence="2">
    <name type="scientific">Tetraselmis sp. GSL018</name>
    <dbReference type="NCBI Taxonomy" id="582737"/>
    <lineage>
        <taxon>Eukaryota</taxon>
        <taxon>Viridiplantae</taxon>
        <taxon>Chlorophyta</taxon>
        <taxon>core chlorophytes</taxon>
        <taxon>Chlorodendrophyceae</taxon>
        <taxon>Chlorodendrales</taxon>
        <taxon>Chlorodendraceae</taxon>
        <taxon>Tetraselmis</taxon>
    </lineage>
</organism>
<sequence length="326" mass="34063">MGGALGRGRGLRRQLRALVLVHGTLQGFRRADHGAAVLGPGLAARVPVAGILEREPPEQVHVLQGRRPVLEGGLGLRAVSGVDGGQPEGRAAPREDGEERSARRDLRHEVEDREVGAVRRHPAPEDAPGPREPRAHHGVEAAAVGHGAEDELGGAALEVVRVEALAHCKPELGEAPRRSLQWGRGPGGAGRRQGGGPAVVGGVLNVLQRADDADAEAPHGAQSPRPARRPLPPGVPPEDVVQAPLKALKTRMAVRVDQVLAQDLCAARRAPGGVERILQVHRGIGLCEPPVQARKAQLAAAVPQLEEPLFGGRRAAMAGTSPAEEA</sequence>
<feature type="region of interest" description="Disordered" evidence="1">
    <location>
        <begin position="78"/>
        <end position="135"/>
    </location>
</feature>
<accession>A0A061SCC9</accession>
<dbReference type="EMBL" id="GBEZ01004722">
    <property type="protein sequence ID" value="JAC80520.1"/>
    <property type="molecule type" value="Transcribed_RNA"/>
</dbReference>
<proteinExistence type="predicted"/>
<name>A0A061SCC9_9CHLO</name>
<gene>
    <name evidence="2" type="ORF">TSPGSL018_10077</name>
</gene>
<protein>
    <submittedName>
        <fullName evidence="2">Uncharacterized protein</fullName>
    </submittedName>
</protein>
<feature type="region of interest" description="Disordered" evidence="1">
    <location>
        <begin position="213"/>
        <end position="238"/>
    </location>
</feature>
<dbReference type="AlphaFoldDB" id="A0A061SCC9"/>